<protein>
    <submittedName>
        <fullName evidence="1">Uncharacterized protein</fullName>
    </submittedName>
</protein>
<proteinExistence type="predicted"/>
<keyword evidence="3" id="KW-1185">Reference proteome</keyword>
<name>V6LCH7_9EUKA</name>
<gene>
    <name evidence="1" type="ORF">SS50377_18263</name>
    <name evidence="2" type="ORF">SS50377_22550</name>
</gene>
<evidence type="ECO:0000313" key="1">
    <source>
        <dbReference type="EMBL" id="EST41958.1"/>
    </source>
</evidence>
<evidence type="ECO:0000313" key="3">
    <source>
        <dbReference type="Proteomes" id="UP000018208"/>
    </source>
</evidence>
<dbReference type="Proteomes" id="UP000018208">
    <property type="component" value="Unassembled WGS sequence"/>
</dbReference>
<dbReference type="EMBL" id="KI546166">
    <property type="protein sequence ID" value="EST41958.1"/>
    <property type="molecule type" value="Genomic_DNA"/>
</dbReference>
<dbReference type="EMBL" id="AUWU02000003">
    <property type="protein sequence ID" value="KAH0574934.1"/>
    <property type="molecule type" value="Genomic_DNA"/>
</dbReference>
<dbReference type="AlphaFoldDB" id="V6LCH7"/>
<evidence type="ECO:0000313" key="2">
    <source>
        <dbReference type="EMBL" id="KAH0574934.1"/>
    </source>
</evidence>
<organism evidence="1">
    <name type="scientific">Spironucleus salmonicida</name>
    <dbReference type="NCBI Taxonomy" id="348837"/>
    <lineage>
        <taxon>Eukaryota</taxon>
        <taxon>Metamonada</taxon>
        <taxon>Diplomonadida</taxon>
        <taxon>Hexamitidae</taxon>
        <taxon>Hexamitinae</taxon>
        <taxon>Spironucleus</taxon>
    </lineage>
</organism>
<sequence>MMNVQNLLQRYLNNAVFYTHLDQQNNFFTVCNDELFQFDSNKVKKQIENFQLLNDGSLYVVREGASELICSHCSDFTVSHKKHLLVFYSGALTLRDTRSPRQIFLDSPEIFSMFLSEETLFLASENSIFALDLNRTAAPKRVFQFSKNPVRPLSVQVIDQFCVVQTAPKSLLFRLDAKLSLTVYFPYRVELFGTYSGQVFLLNFRQGTAVELSQFQQFTIPRSLVYCSGFFALGSAIFRFD</sequence>
<reference evidence="2" key="2">
    <citation type="submission" date="2020-12" db="EMBL/GenBank/DDBJ databases">
        <title>New Spironucleus salmonicida genome in near-complete chromosomes.</title>
        <authorList>
            <person name="Xu F."/>
            <person name="Kurt Z."/>
            <person name="Jimenez-Gonzalez A."/>
            <person name="Astvaldsson A."/>
            <person name="Andersson J.O."/>
            <person name="Svard S.G."/>
        </authorList>
    </citation>
    <scope>NUCLEOTIDE SEQUENCE</scope>
    <source>
        <strain evidence="2">ATCC 50377</strain>
    </source>
</reference>
<reference evidence="1 2" key="1">
    <citation type="journal article" date="2014" name="PLoS Genet.">
        <title>The Genome of Spironucleus salmonicida Highlights a Fish Pathogen Adapted to Fluctuating Environments.</title>
        <authorList>
            <person name="Xu F."/>
            <person name="Jerlstrom-Hultqvist J."/>
            <person name="Einarsson E."/>
            <person name="Astvaldsson A."/>
            <person name="Svard S.G."/>
            <person name="Andersson J.O."/>
        </authorList>
    </citation>
    <scope>NUCLEOTIDE SEQUENCE</scope>
    <source>
        <strain evidence="2">ATCC 50377</strain>
    </source>
</reference>
<dbReference type="VEuPathDB" id="GiardiaDB:SS50377_22550"/>
<accession>V6LCH7</accession>